<proteinExistence type="predicted"/>
<dbReference type="OrthoDB" id="10531807at2759"/>
<protein>
    <submittedName>
        <fullName evidence="2">Uncharacterized protein</fullName>
    </submittedName>
</protein>
<feature type="compositionally biased region" description="Low complexity" evidence="1">
    <location>
        <begin position="344"/>
        <end position="354"/>
    </location>
</feature>
<evidence type="ECO:0000256" key="1">
    <source>
        <dbReference type="SAM" id="MobiDB-lite"/>
    </source>
</evidence>
<dbReference type="Proteomes" id="UP000813461">
    <property type="component" value="Unassembled WGS sequence"/>
</dbReference>
<evidence type="ECO:0000313" key="2">
    <source>
        <dbReference type="EMBL" id="KAH7092913.1"/>
    </source>
</evidence>
<sequence length="400" mass="45795">MLLTRRCRYKSPHLHKHATCRFTEYGTVPSIMEEDLLAEQVHRISLKNAIETTRIQASIGPAWNCFTEIAGSASPSCAYRTYWRWREHHLQICIARSRDRGQYVARGLVLAAADRANAPPQKALANYAVLEDIPYDENEDELSQNGSKKWKNKDTGDMEARGIPHWIIRENYRFTDVRSDYTFWAFKNAWPLEATVVAKTGEAPELYQITHEKNKGKLLILHMVVTELDLIDYLDHRVVARVQFEDTLRPRRVKGQQRKCQQYTVQTIIRQHIRGPDLVLTWVWLGNWEDGPEGQPGSYSGGEIQLAEQVVNMAASFDIEDVEIQFADAPEESGDQMLDMPGPSSARSSTIARRAVFEQPTTDRSRERGSSKMKSNEPRDSSPRVSRRRRPESQTGHPSC</sequence>
<evidence type="ECO:0000313" key="3">
    <source>
        <dbReference type="Proteomes" id="UP000813461"/>
    </source>
</evidence>
<name>A0A8K0W2Z5_9PLEO</name>
<dbReference type="AlphaFoldDB" id="A0A8K0W2Z5"/>
<comment type="caution">
    <text evidence="2">The sequence shown here is derived from an EMBL/GenBank/DDBJ whole genome shotgun (WGS) entry which is preliminary data.</text>
</comment>
<reference evidence="2" key="1">
    <citation type="journal article" date="2021" name="Nat. Commun.">
        <title>Genetic determinants of endophytism in the Arabidopsis root mycobiome.</title>
        <authorList>
            <person name="Mesny F."/>
            <person name="Miyauchi S."/>
            <person name="Thiergart T."/>
            <person name="Pickel B."/>
            <person name="Atanasova L."/>
            <person name="Karlsson M."/>
            <person name="Huettel B."/>
            <person name="Barry K.W."/>
            <person name="Haridas S."/>
            <person name="Chen C."/>
            <person name="Bauer D."/>
            <person name="Andreopoulos W."/>
            <person name="Pangilinan J."/>
            <person name="LaButti K."/>
            <person name="Riley R."/>
            <person name="Lipzen A."/>
            <person name="Clum A."/>
            <person name="Drula E."/>
            <person name="Henrissat B."/>
            <person name="Kohler A."/>
            <person name="Grigoriev I.V."/>
            <person name="Martin F.M."/>
            <person name="Hacquard S."/>
        </authorList>
    </citation>
    <scope>NUCLEOTIDE SEQUENCE</scope>
    <source>
        <strain evidence="2">MPI-SDFR-AT-0120</strain>
    </source>
</reference>
<feature type="compositionally biased region" description="Basic and acidic residues" evidence="1">
    <location>
        <begin position="361"/>
        <end position="382"/>
    </location>
</feature>
<dbReference type="EMBL" id="JAGMVJ010000002">
    <property type="protein sequence ID" value="KAH7092913.1"/>
    <property type="molecule type" value="Genomic_DNA"/>
</dbReference>
<gene>
    <name evidence="2" type="ORF">FB567DRAFT_575723</name>
</gene>
<keyword evidence="3" id="KW-1185">Reference proteome</keyword>
<accession>A0A8K0W2Z5</accession>
<organism evidence="2 3">
    <name type="scientific">Paraphoma chrysanthemicola</name>
    <dbReference type="NCBI Taxonomy" id="798071"/>
    <lineage>
        <taxon>Eukaryota</taxon>
        <taxon>Fungi</taxon>
        <taxon>Dikarya</taxon>
        <taxon>Ascomycota</taxon>
        <taxon>Pezizomycotina</taxon>
        <taxon>Dothideomycetes</taxon>
        <taxon>Pleosporomycetidae</taxon>
        <taxon>Pleosporales</taxon>
        <taxon>Pleosporineae</taxon>
        <taxon>Phaeosphaeriaceae</taxon>
        <taxon>Paraphoma</taxon>
    </lineage>
</organism>
<feature type="region of interest" description="Disordered" evidence="1">
    <location>
        <begin position="333"/>
        <end position="400"/>
    </location>
</feature>